<keyword evidence="3" id="KW-1185">Reference proteome</keyword>
<evidence type="ECO:0000313" key="3">
    <source>
        <dbReference type="Proteomes" id="UP001596528"/>
    </source>
</evidence>
<dbReference type="RefSeq" id="WP_138788227.1">
    <property type="nucleotide sequence ID" value="NZ_JBHTGQ010000018.1"/>
</dbReference>
<dbReference type="EMBL" id="JBHTGQ010000018">
    <property type="protein sequence ID" value="MFC7749939.1"/>
    <property type="molecule type" value="Genomic_DNA"/>
</dbReference>
<feature type="transmembrane region" description="Helical" evidence="1">
    <location>
        <begin position="118"/>
        <end position="139"/>
    </location>
</feature>
<protein>
    <submittedName>
        <fullName evidence="2">ABC transporter permease</fullName>
    </submittedName>
</protein>
<name>A0ABW2V1B8_9BACL</name>
<organism evidence="2 3">
    <name type="scientific">Paenibacillus thermoaerophilus</name>
    <dbReference type="NCBI Taxonomy" id="1215385"/>
    <lineage>
        <taxon>Bacteria</taxon>
        <taxon>Bacillati</taxon>
        <taxon>Bacillota</taxon>
        <taxon>Bacilli</taxon>
        <taxon>Bacillales</taxon>
        <taxon>Paenibacillaceae</taxon>
        <taxon>Paenibacillus</taxon>
    </lineage>
</organism>
<keyword evidence="1" id="KW-0812">Transmembrane</keyword>
<feature type="transmembrane region" description="Helical" evidence="1">
    <location>
        <begin position="206"/>
        <end position="225"/>
    </location>
</feature>
<feature type="transmembrane region" description="Helical" evidence="1">
    <location>
        <begin position="151"/>
        <end position="170"/>
    </location>
</feature>
<accession>A0ABW2V1B8</accession>
<dbReference type="InterPro" id="IPR010288">
    <property type="entry name" value="EcsB_ABC"/>
</dbReference>
<gene>
    <name evidence="2" type="ORF">ACFQWB_08290</name>
</gene>
<feature type="transmembrane region" description="Helical" evidence="1">
    <location>
        <begin position="369"/>
        <end position="390"/>
    </location>
</feature>
<reference evidence="3" key="1">
    <citation type="journal article" date="2019" name="Int. J. Syst. Evol. Microbiol.">
        <title>The Global Catalogue of Microorganisms (GCM) 10K type strain sequencing project: providing services to taxonomists for standard genome sequencing and annotation.</title>
        <authorList>
            <consortium name="The Broad Institute Genomics Platform"/>
            <consortium name="The Broad Institute Genome Sequencing Center for Infectious Disease"/>
            <person name="Wu L."/>
            <person name="Ma J."/>
        </authorList>
    </citation>
    <scope>NUCLEOTIDE SEQUENCE [LARGE SCALE GENOMIC DNA]</scope>
    <source>
        <strain evidence="3">JCM 18657</strain>
    </source>
</reference>
<proteinExistence type="predicted"/>
<dbReference type="Proteomes" id="UP001596528">
    <property type="component" value="Unassembled WGS sequence"/>
</dbReference>
<sequence length="427" mass="47311">MSGRRKRPKHGKSPGEARFPLDGLALRKRRSAEFWRFAAPYLREAGGSLPGLLAISGLGIYLYRSFLSDMPENFPTIAVLTAALGCVAVWTPIRTYVREPDRVYLMPAESALGGYFKAALRSAFWWQAALAAALLWIAWPLYRAGGGEQPYGLVLAVLWLVKALNVYAVWQQTYLREQSHRRLAAAGRAVATFASVYAALAYPAPVALIAAGVCFVVWFCAVLRIPPRHSLGWETLIDLERRQRLRWISALNPFTDVPREEAAVKRRGALGRLARMIPMRERYAYDYLYALTWLRSELFGMTVRLTALGAVLLVAVDGNWQRAAVYAAAALLTGRQLRELAAFHPGFGYGPTLSLPPERRQASLRRVTFVLQAAALTLMLAAGIAGGWSLGWAVGTWAPAVAASYAYTRRIAGAQGGPRRPYPLYWR</sequence>
<feature type="transmembrane region" description="Helical" evidence="1">
    <location>
        <begin position="182"/>
        <end position="200"/>
    </location>
</feature>
<evidence type="ECO:0000313" key="2">
    <source>
        <dbReference type="EMBL" id="MFC7749939.1"/>
    </source>
</evidence>
<evidence type="ECO:0000256" key="1">
    <source>
        <dbReference type="SAM" id="Phobius"/>
    </source>
</evidence>
<keyword evidence="1" id="KW-0472">Membrane</keyword>
<dbReference type="Pfam" id="PF05975">
    <property type="entry name" value="EcsB"/>
    <property type="match status" value="1"/>
</dbReference>
<feature type="transmembrane region" description="Helical" evidence="1">
    <location>
        <begin position="45"/>
        <end position="63"/>
    </location>
</feature>
<keyword evidence="1" id="KW-1133">Transmembrane helix</keyword>
<dbReference type="PIRSF" id="PIRSF037259">
    <property type="entry name" value="EcsB_ABC"/>
    <property type="match status" value="1"/>
</dbReference>
<comment type="caution">
    <text evidence="2">The sequence shown here is derived from an EMBL/GenBank/DDBJ whole genome shotgun (WGS) entry which is preliminary data.</text>
</comment>
<feature type="transmembrane region" description="Helical" evidence="1">
    <location>
        <begin position="75"/>
        <end position="97"/>
    </location>
</feature>